<keyword evidence="5" id="KW-1185">Reference proteome</keyword>
<dbReference type="PRINTS" id="PR00007">
    <property type="entry name" value="COMPLEMNTC1Q"/>
</dbReference>
<evidence type="ECO:0000313" key="5">
    <source>
        <dbReference type="Proteomes" id="UP001186944"/>
    </source>
</evidence>
<evidence type="ECO:0000259" key="3">
    <source>
        <dbReference type="PROSITE" id="PS50871"/>
    </source>
</evidence>
<keyword evidence="2" id="KW-0964">Secreted</keyword>
<dbReference type="Pfam" id="PF00386">
    <property type="entry name" value="C1q"/>
    <property type="match status" value="1"/>
</dbReference>
<feature type="domain" description="C1q" evidence="3">
    <location>
        <begin position="7"/>
        <end position="137"/>
    </location>
</feature>
<dbReference type="GO" id="GO:0005581">
    <property type="term" value="C:collagen trimer"/>
    <property type="evidence" value="ECO:0007669"/>
    <property type="project" value="UniProtKB-KW"/>
</dbReference>
<name>A0AA89BXE1_PINIB</name>
<proteinExistence type="predicted"/>
<dbReference type="EMBL" id="VSWD01000007">
    <property type="protein sequence ID" value="KAK3097904.1"/>
    <property type="molecule type" value="Genomic_DNA"/>
</dbReference>
<sequence>MLISISEGNRTIAFTVSTSIILRNYNNKIIKYDKVLTNKGSAYNTNTGIFTCPTTGTYVFTWSTMSGVYSNICDATIYHNGNGLLLSSSNEGGGSYEEVASNTLVLTMAVGDRVWIQTGTGTFCNGYPWTGFSGWKI</sequence>
<dbReference type="InterPro" id="IPR050392">
    <property type="entry name" value="Collagen/C1q_domain"/>
</dbReference>
<organism evidence="4 5">
    <name type="scientific">Pinctada imbricata</name>
    <name type="common">Atlantic pearl-oyster</name>
    <name type="synonym">Pinctada martensii</name>
    <dbReference type="NCBI Taxonomy" id="66713"/>
    <lineage>
        <taxon>Eukaryota</taxon>
        <taxon>Metazoa</taxon>
        <taxon>Spiralia</taxon>
        <taxon>Lophotrochozoa</taxon>
        <taxon>Mollusca</taxon>
        <taxon>Bivalvia</taxon>
        <taxon>Autobranchia</taxon>
        <taxon>Pteriomorphia</taxon>
        <taxon>Pterioida</taxon>
        <taxon>Pterioidea</taxon>
        <taxon>Pteriidae</taxon>
        <taxon>Pinctada</taxon>
    </lineage>
</organism>
<dbReference type="SUPFAM" id="SSF49842">
    <property type="entry name" value="TNF-like"/>
    <property type="match status" value="1"/>
</dbReference>
<protein>
    <recommendedName>
        <fullName evidence="3">C1q domain-containing protein</fullName>
    </recommendedName>
</protein>
<dbReference type="SMART" id="SM00110">
    <property type="entry name" value="C1Q"/>
    <property type="match status" value="1"/>
</dbReference>
<evidence type="ECO:0000313" key="4">
    <source>
        <dbReference type="EMBL" id="KAK3097904.1"/>
    </source>
</evidence>
<accession>A0AA89BXE1</accession>
<dbReference type="PANTHER" id="PTHR15427:SF33">
    <property type="entry name" value="COLLAGEN IV NC1 DOMAIN-CONTAINING PROTEIN"/>
    <property type="match status" value="1"/>
</dbReference>
<dbReference type="PANTHER" id="PTHR15427">
    <property type="entry name" value="EMILIN ELASTIN MICROFIBRIL INTERFACE-LOCATED PROTEIN ELASTIN MICROFIBRIL INTERFACER"/>
    <property type="match status" value="1"/>
</dbReference>
<comment type="subcellular location">
    <subcellularLocation>
        <location evidence="1">Secreted</location>
    </subcellularLocation>
</comment>
<evidence type="ECO:0000256" key="1">
    <source>
        <dbReference type="ARBA" id="ARBA00004613"/>
    </source>
</evidence>
<comment type="caution">
    <text evidence="4">The sequence shown here is derived from an EMBL/GenBank/DDBJ whole genome shotgun (WGS) entry which is preliminary data.</text>
</comment>
<gene>
    <name evidence="4" type="ORF">FSP39_014297</name>
</gene>
<dbReference type="Gene3D" id="2.60.120.40">
    <property type="match status" value="1"/>
</dbReference>
<dbReference type="PROSITE" id="PS50871">
    <property type="entry name" value="C1Q"/>
    <property type="match status" value="1"/>
</dbReference>
<evidence type="ECO:0000256" key="2">
    <source>
        <dbReference type="ARBA" id="ARBA00022525"/>
    </source>
</evidence>
<dbReference type="Proteomes" id="UP001186944">
    <property type="component" value="Unassembled WGS sequence"/>
</dbReference>
<dbReference type="InterPro" id="IPR008983">
    <property type="entry name" value="Tumour_necrosis_fac-like_dom"/>
</dbReference>
<dbReference type="AlphaFoldDB" id="A0AA89BXE1"/>
<dbReference type="InterPro" id="IPR001073">
    <property type="entry name" value="C1q_dom"/>
</dbReference>
<reference evidence="4" key="1">
    <citation type="submission" date="2019-08" db="EMBL/GenBank/DDBJ databases">
        <title>The improved chromosome-level genome for the pearl oyster Pinctada fucata martensii using PacBio sequencing and Hi-C.</title>
        <authorList>
            <person name="Zheng Z."/>
        </authorList>
    </citation>
    <scope>NUCLEOTIDE SEQUENCE</scope>
    <source>
        <strain evidence="4">ZZ-2019</strain>
        <tissue evidence="4">Adductor muscle</tissue>
    </source>
</reference>